<protein>
    <submittedName>
        <fullName evidence="2">Uncharacterized protein</fullName>
    </submittedName>
</protein>
<dbReference type="AlphaFoldDB" id="W8X589"/>
<evidence type="ECO:0000313" key="3">
    <source>
        <dbReference type="Proteomes" id="UP000019805"/>
    </source>
</evidence>
<keyword evidence="3" id="KW-1185">Reference proteome</keyword>
<dbReference type="EMBL" id="HG916765">
    <property type="protein sequence ID" value="CDM25412.1"/>
    <property type="molecule type" value="Genomic_DNA"/>
</dbReference>
<accession>W8X589</accession>
<proteinExistence type="predicted"/>
<dbReference type="KEGG" id="cdn:BN940_14836"/>
<evidence type="ECO:0000313" key="2">
    <source>
        <dbReference type="EMBL" id="CDM25412.1"/>
    </source>
</evidence>
<gene>
    <name evidence="2" type="ORF">BN940_14836</name>
</gene>
<reference evidence="2 3" key="1">
    <citation type="journal article" date="2014" name="BMC Microbiol.">
        <title>The oxygen-independent metabolism of cyclic monoterpenes in Castellaniella defragrans 65Phen.</title>
        <authorList>
            <person name="Petasch J."/>
            <person name="Disch E.M."/>
            <person name="Markert S."/>
            <person name="Becher D."/>
            <person name="Schweder T."/>
            <person name="Huttel B."/>
            <person name="Reinhardt R."/>
            <person name="Harder J."/>
        </authorList>
    </citation>
    <scope>NUCLEOTIDE SEQUENCE [LARGE SCALE GENOMIC DNA]</scope>
    <source>
        <strain evidence="2">65Phen</strain>
    </source>
</reference>
<feature type="region of interest" description="Disordered" evidence="1">
    <location>
        <begin position="1"/>
        <end position="41"/>
    </location>
</feature>
<sequence>MLLNARPRHPGRENPRQASCRGLWRPPCGPRPHVNAYARQP</sequence>
<dbReference type="HOGENOM" id="CLU_3267487_0_0_4"/>
<name>W8X589_CASD6</name>
<dbReference type="STRING" id="1437824.BN940_14836"/>
<dbReference type="Proteomes" id="UP000019805">
    <property type="component" value="Chromosome"/>
</dbReference>
<organism evidence="2 3">
    <name type="scientific">Castellaniella defragrans (strain DSM 12143 / CCUG 39792 / 65Phen)</name>
    <name type="common">Alcaligenes defragrans</name>
    <dbReference type="NCBI Taxonomy" id="1437824"/>
    <lineage>
        <taxon>Bacteria</taxon>
        <taxon>Pseudomonadati</taxon>
        <taxon>Pseudomonadota</taxon>
        <taxon>Betaproteobacteria</taxon>
        <taxon>Burkholderiales</taxon>
        <taxon>Alcaligenaceae</taxon>
        <taxon>Castellaniella</taxon>
    </lineage>
</organism>
<evidence type="ECO:0000256" key="1">
    <source>
        <dbReference type="SAM" id="MobiDB-lite"/>
    </source>
</evidence>